<dbReference type="PANTHER" id="PTHR46229:SF2">
    <property type="entry name" value="BOLA-LIKE PROTEIN 1"/>
    <property type="match status" value="1"/>
</dbReference>
<proteinExistence type="inferred from homology"/>
<accession>A0A382FUM4</accession>
<comment type="similarity">
    <text evidence="1">Belongs to the BolA/IbaG family.</text>
</comment>
<dbReference type="InterPro" id="IPR036065">
    <property type="entry name" value="BolA-like_sf"/>
</dbReference>
<dbReference type="PANTHER" id="PTHR46229">
    <property type="entry name" value="BOLA TRANSCRIPTION REGULATOR"/>
    <property type="match status" value="1"/>
</dbReference>
<dbReference type="EMBL" id="UINC01051667">
    <property type="protein sequence ID" value="SVB66094.1"/>
    <property type="molecule type" value="Genomic_DNA"/>
</dbReference>
<evidence type="ECO:0008006" key="3">
    <source>
        <dbReference type="Google" id="ProtNLM"/>
    </source>
</evidence>
<organism evidence="2">
    <name type="scientific">marine metagenome</name>
    <dbReference type="NCBI Taxonomy" id="408172"/>
    <lineage>
        <taxon>unclassified sequences</taxon>
        <taxon>metagenomes</taxon>
        <taxon>ecological metagenomes</taxon>
    </lineage>
</organism>
<evidence type="ECO:0000256" key="1">
    <source>
        <dbReference type="ARBA" id="ARBA00005578"/>
    </source>
</evidence>
<dbReference type="AlphaFoldDB" id="A0A382FUM4"/>
<gene>
    <name evidence="2" type="ORF">METZ01_LOCUS218948</name>
</gene>
<dbReference type="InterPro" id="IPR050961">
    <property type="entry name" value="BolA/IbaG_stress_morph_reg"/>
</dbReference>
<protein>
    <recommendedName>
        <fullName evidence="3">BolA family transcriptional regulator</fullName>
    </recommendedName>
</protein>
<evidence type="ECO:0000313" key="2">
    <source>
        <dbReference type="EMBL" id="SVB66094.1"/>
    </source>
</evidence>
<dbReference type="InterPro" id="IPR002634">
    <property type="entry name" value="BolA"/>
</dbReference>
<reference evidence="2" key="1">
    <citation type="submission" date="2018-05" db="EMBL/GenBank/DDBJ databases">
        <authorList>
            <person name="Lanie J.A."/>
            <person name="Ng W.-L."/>
            <person name="Kazmierczak K.M."/>
            <person name="Andrzejewski T.M."/>
            <person name="Davidsen T.M."/>
            <person name="Wayne K.J."/>
            <person name="Tettelin H."/>
            <person name="Glass J.I."/>
            <person name="Rusch D."/>
            <person name="Podicherti R."/>
            <person name="Tsui H.-C.T."/>
            <person name="Winkler M.E."/>
        </authorList>
    </citation>
    <scope>NUCLEOTIDE SEQUENCE</scope>
</reference>
<name>A0A382FUM4_9ZZZZ</name>
<dbReference type="SUPFAM" id="SSF82657">
    <property type="entry name" value="BolA-like"/>
    <property type="match status" value="1"/>
</dbReference>
<dbReference type="PIRSF" id="PIRSF003113">
    <property type="entry name" value="BolA"/>
    <property type="match status" value="1"/>
</dbReference>
<sequence length="100" mass="11420">MIAVLEGVKLDKEIIKIKKTLNQSMDISILEVEDQGHLHQGHKAAVEGKLHLKMIIVSDEFINLNPVERHQNIYSILADFLANRLHALSLETYTIKEYSN</sequence>
<dbReference type="Gene3D" id="3.30.300.90">
    <property type="entry name" value="BolA-like"/>
    <property type="match status" value="1"/>
</dbReference>
<feature type="non-terminal residue" evidence="2">
    <location>
        <position position="100"/>
    </location>
</feature>
<dbReference type="Pfam" id="PF01722">
    <property type="entry name" value="BolA"/>
    <property type="match status" value="1"/>
</dbReference>